<evidence type="ECO:0000256" key="1">
    <source>
        <dbReference type="SAM" id="MobiDB-lite"/>
    </source>
</evidence>
<keyword evidence="3" id="KW-1185">Reference proteome</keyword>
<proteinExistence type="predicted"/>
<protein>
    <recommendedName>
        <fullName evidence="4">Glycosyltransferase</fullName>
    </recommendedName>
</protein>
<reference evidence="2 3" key="1">
    <citation type="submission" date="2021-03" db="EMBL/GenBank/DDBJ databases">
        <title>Sequencing the genomes of 1000 actinobacteria strains.</title>
        <authorList>
            <person name="Klenk H.-P."/>
        </authorList>
    </citation>
    <scope>NUCLEOTIDE SEQUENCE [LARGE SCALE GENOMIC DNA]</scope>
    <source>
        <strain evidence="2 3">DSM 12936</strain>
    </source>
</reference>
<dbReference type="Proteomes" id="UP000758168">
    <property type="component" value="Unassembled WGS sequence"/>
</dbReference>
<dbReference type="SUPFAM" id="SSF53756">
    <property type="entry name" value="UDP-Glycosyltransferase/glycogen phosphorylase"/>
    <property type="match status" value="1"/>
</dbReference>
<sequence length="451" mass="47102">MAGSTAPVRVLAVADTDSYLKWGVATLATLPAGWQSRQVLLRNAVMPSPAQVAAAGRAGGDPATPVETLGLPALAALLLRERPDVVLLACTGPVVARLTALPVLRGARRPVLLTGLPGISIPASPRAVSFRRSCDLFLVHSHRERVAFLRAADGIAPQLGFGLARLPFLPARPLPVVDPAERPDAPLVFASQARVPPAREDREHVLRSLAAAAPAVVKLRAGAGEQQTHREEHPYDVLWADLVARGEVAPDAVTFATGGMAEAVTASRGLVTVSSTAALEAIALGRPLLVADDFGVSAEMINLVFEGSGCLGPLDALADGGLRRPDPDWLADNYFHPDEDADWLVRLGALVETRRGGGLPPVPPGPPSTPGQVVRQHLRLAFSVRGVARGERVLTALRRTSRVLRAPGRTARGRLPGRPGGAAPAAPRPAPPAARPTPPPASPPSPADRGR</sequence>
<dbReference type="EMBL" id="JAGIOB010000001">
    <property type="protein sequence ID" value="MBP2415614.1"/>
    <property type="molecule type" value="Genomic_DNA"/>
</dbReference>
<accession>A0ABS4Z3J8</accession>
<dbReference type="InterPro" id="IPR046561">
    <property type="entry name" value="DUF6716"/>
</dbReference>
<feature type="region of interest" description="Disordered" evidence="1">
    <location>
        <begin position="404"/>
        <end position="451"/>
    </location>
</feature>
<gene>
    <name evidence="2" type="ORF">JOF54_000536</name>
</gene>
<evidence type="ECO:0000313" key="3">
    <source>
        <dbReference type="Proteomes" id="UP000758168"/>
    </source>
</evidence>
<evidence type="ECO:0000313" key="2">
    <source>
        <dbReference type="EMBL" id="MBP2415614.1"/>
    </source>
</evidence>
<feature type="compositionally biased region" description="Low complexity" evidence="1">
    <location>
        <begin position="404"/>
        <end position="425"/>
    </location>
</feature>
<dbReference type="Pfam" id="PF20471">
    <property type="entry name" value="DUF6716"/>
    <property type="match status" value="1"/>
</dbReference>
<feature type="compositionally biased region" description="Pro residues" evidence="1">
    <location>
        <begin position="426"/>
        <end position="451"/>
    </location>
</feature>
<evidence type="ECO:0008006" key="4">
    <source>
        <dbReference type="Google" id="ProtNLM"/>
    </source>
</evidence>
<name>A0ABS4Z3J8_9ACTN</name>
<organism evidence="2 3">
    <name type="scientific">Microlunatus capsulatus</name>
    <dbReference type="NCBI Taxonomy" id="99117"/>
    <lineage>
        <taxon>Bacteria</taxon>
        <taxon>Bacillati</taxon>
        <taxon>Actinomycetota</taxon>
        <taxon>Actinomycetes</taxon>
        <taxon>Propionibacteriales</taxon>
        <taxon>Propionibacteriaceae</taxon>
        <taxon>Microlunatus</taxon>
    </lineage>
</organism>
<comment type="caution">
    <text evidence="2">The sequence shown here is derived from an EMBL/GenBank/DDBJ whole genome shotgun (WGS) entry which is preliminary data.</text>
</comment>